<evidence type="ECO:0000256" key="7">
    <source>
        <dbReference type="HAMAP-Rule" id="MF_00096"/>
    </source>
</evidence>
<dbReference type="CDD" id="cd03284">
    <property type="entry name" value="ABC_MutS1"/>
    <property type="match status" value="1"/>
</dbReference>
<dbReference type="InterPro" id="IPR017261">
    <property type="entry name" value="DNA_mismatch_repair_MutS/MSH"/>
</dbReference>
<dbReference type="NCBIfam" id="TIGR01070">
    <property type="entry name" value="mutS1"/>
    <property type="match status" value="1"/>
</dbReference>
<keyword evidence="4 7" id="KW-0067">ATP-binding</keyword>
<keyword evidence="6 7" id="KW-0234">DNA repair</keyword>
<evidence type="ECO:0000256" key="6">
    <source>
        <dbReference type="ARBA" id="ARBA00023204"/>
    </source>
</evidence>
<dbReference type="InterPro" id="IPR027417">
    <property type="entry name" value="P-loop_NTPase"/>
</dbReference>
<evidence type="ECO:0000259" key="10">
    <source>
        <dbReference type="PROSITE" id="PS00486"/>
    </source>
</evidence>
<evidence type="ECO:0000256" key="3">
    <source>
        <dbReference type="ARBA" id="ARBA00022763"/>
    </source>
</evidence>
<dbReference type="Gene3D" id="1.10.1420.10">
    <property type="match status" value="2"/>
</dbReference>
<dbReference type="Gene3D" id="3.40.50.300">
    <property type="entry name" value="P-loop containing nucleotide triphosphate hydrolases"/>
    <property type="match status" value="1"/>
</dbReference>
<reference evidence="11 12" key="1">
    <citation type="submission" date="2024-03" db="EMBL/GenBank/DDBJ databases">
        <title>Human intestinal bacterial collection.</title>
        <authorList>
            <person name="Pauvert C."/>
            <person name="Hitch T.C.A."/>
            <person name="Clavel T."/>
        </authorList>
    </citation>
    <scope>NUCLEOTIDE SEQUENCE [LARGE SCALE GENOMIC DNA]</scope>
    <source>
        <strain evidence="11 12">CLA-AA-H192</strain>
    </source>
</reference>
<dbReference type="InterPro" id="IPR036678">
    <property type="entry name" value="MutS_con_dom_sf"/>
</dbReference>
<dbReference type="InterPro" id="IPR036187">
    <property type="entry name" value="DNA_mismatch_repair_MutS_sf"/>
</dbReference>
<accession>A0ABV1G995</accession>
<keyword evidence="12" id="KW-1185">Reference proteome</keyword>
<dbReference type="Proteomes" id="UP001491552">
    <property type="component" value="Unassembled WGS sequence"/>
</dbReference>
<protein>
    <recommendedName>
        <fullName evidence="7 8">DNA mismatch repair protein MutS</fullName>
    </recommendedName>
</protein>
<organism evidence="11 12">
    <name type="scientific">Faecousia intestinalis</name>
    <dbReference type="NCBI Taxonomy" id="3133167"/>
    <lineage>
        <taxon>Bacteria</taxon>
        <taxon>Bacillati</taxon>
        <taxon>Bacillota</taxon>
        <taxon>Clostridia</taxon>
        <taxon>Eubacteriales</taxon>
        <taxon>Oscillospiraceae</taxon>
        <taxon>Faecousia</taxon>
    </lineage>
</organism>
<dbReference type="Pfam" id="PF05192">
    <property type="entry name" value="MutS_III"/>
    <property type="match status" value="1"/>
</dbReference>
<evidence type="ECO:0000256" key="2">
    <source>
        <dbReference type="ARBA" id="ARBA00022741"/>
    </source>
</evidence>
<dbReference type="InterPro" id="IPR007860">
    <property type="entry name" value="DNA_mmatch_repair_MutS_con_dom"/>
</dbReference>
<dbReference type="InterPro" id="IPR016151">
    <property type="entry name" value="DNA_mismatch_repair_MutS_N"/>
</dbReference>
<evidence type="ECO:0000313" key="11">
    <source>
        <dbReference type="EMBL" id="MEQ2511988.1"/>
    </source>
</evidence>
<dbReference type="SUPFAM" id="SSF53150">
    <property type="entry name" value="DNA repair protein MutS, domain II"/>
    <property type="match status" value="1"/>
</dbReference>
<proteinExistence type="inferred from homology"/>
<dbReference type="EMBL" id="JBBMFF010000254">
    <property type="protein sequence ID" value="MEQ2511988.1"/>
    <property type="molecule type" value="Genomic_DNA"/>
</dbReference>
<dbReference type="PANTHER" id="PTHR11361:SF34">
    <property type="entry name" value="DNA MISMATCH REPAIR PROTEIN MSH1, MITOCHONDRIAL"/>
    <property type="match status" value="1"/>
</dbReference>
<comment type="caution">
    <text evidence="11">The sequence shown here is derived from an EMBL/GenBank/DDBJ whole genome shotgun (WGS) entry which is preliminary data.</text>
</comment>
<feature type="domain" description="DNA mismatch repair proteins mutS family" evidence="10">
    <location>
        <begin position="698"/>
        <end position="714"/>
    </location>
</feature>
<dbReference type="Pfam" id="PF05188">
    <property type="entry name" value="MutS_II"/>
    <property type="match status" value="1"/>
</dbReference>
<dbReference type="InterPro" id="IPR007695">
    <property type="entry name" value="DNA_mismatch_repair_MutS-lik_N"/>
</dbReference>
<dbReference type="InterPro" id="IPR045076">
    <property type="entry name" value="MutS"/>
</dbReference>
<dbReference type="RefSeq" id="WP_349136691.1">
    <property type="nucleotide sequence ID" value="NZ_JBBMFF010000254.1"/>
</dbReference>
<dbReference type="SUPFAM" id="SSF52540">
    <property type="entry name" value="P-loop containing nucleoside triphosphate hydrolases"/>
    <property type="match status" value="1"/>
</dbReference>
<comment type="function">
    <text evidence="7">This protein is involved in the repair of mismatches in DNA. It is possible that it carries out the mismatch recognition step. This protein has a weak ATPase activity.</text>
</comment>
<dbReference type="Gene3D" id="3.30.420.110">
    <property type="entry name" value="MutS, connector domain"/>
    <property type="match status" value="1"/>
</dbReference>
<dbReference type="SMART" id="SM00533">
    <property type="entry name" value="MUTSd"/>
    <property type="match status" value="1"/>
</dbReference>
<evidence type="ECO:0000313" key="12">
    <source>
        <dbReference type="Proteomes" id="UP001491552"/>
    </source>
</evidence>
<dbReference type="Pfam" id="PF05190">
    <property type="entry name" value="MutS_IV"/>
    <property type="match status" value="1"/>
</dbReference>
<comment type="similarity">
    <text evidence="1 7 9">Belongs to the DNA mismatch repair MutS family.</text>
</comment>
<dbReference type="HAMAP" id="MF_00096">
    <property type="entry name" value="MutS"/>
    <property type="match status" value="1"/>
</dbReference>
<dbReference type="SUPFAM" id="SSF55271">
    <property type="entry name" value="DNA repair protein MutS, domain I"/>
    <property type="match status" value="1"/>
</dbReference>
<dbReference type="Gene3D" id="3.40.1170.10">
    <property type="entry name" value="DNA repair protein MutS, domain I"/>
    <property type="match status" value="1"/>
</dbReference>
<keyword evidence="2 7" id="KW-0547">Nucleotide-binding</keyword>
<dbReference type="PIRSF" id="PIRSF037677">
    <property type="entry name" value="DNA_mis_repair_Msh6"/>
    <property type="match status" value="1"/>
</dbReference>
<dbReference type="InterPro" id="IPR000432">
    <property type="entry name" value="DNA_mismatch_repair_MutS_C"/>
</dbReference>
<dbReference type="NCBIfam" id="NF003810">
    <property type="entry name" value="PRK05399.1"/>
    <property type="match status" value="1"/>
</dbReference>
<sequence length="863" mass="95933">MAELTPMMRQYLEIKERHPDCILFFRLGDFYEMFADDAKLASHELDLTLTTRDRGKEKSEQVPMCGVPYHSAESYIARLVARGYKVAICEQMEDPALAKGLVKRDITRIVTPGTVIESSMLDESRNNYFACVFGEGGRYGLSFCDISTGAFYATQAEGAEAMERVISELGRFAPAEVLRGGDAAKSEELTRTLQERLSCCADLGAVELFAPQETAQLVEKQFGRPLDELGLTERPEVWRSAGALLRTLCELQKTGLSHVRELEFYVSGRFMELDLSARRNLELTETMRAGEKRGSLLWVLDHTKTAMGSRMLRSWLEKPLLSPKRINARLDAVEELTKNSIGRDELVHMLQDVSDYERVTARIVTGAANCRDLVSLGNGCEPLPELRAAIGGLHASLFGVLLDELDDLSDLRDEIRNAIVDEPPFSVREGGMIRDGYSEELDQLRDIVSGGKGTLARIEAEEREKTGIKTLRVGYNRVFGYYIEVSKGQTAQVPETYIRKQTLTTGERYITPELKELERTILTAKDRITALEYELFSQVRQHLADQSARIQRTARAVAALDVLTNFAALAARQNYCRPEIDLSGELHITDGRHPVVEQVLKDALFVPNDTALDCGANRVAILTGPNMAGKSTYMRQVALIVLMAQMGCFVPARTARIGVVDRIFTRIGASDDLASGQSTFMVEMTEVAEILKHATSHSLLILDEIGRGTSTFDGMAIARAVLEYAADKKRIGAKTLFATHYHELTDIEQEIEGVRNYNIAVRKRGADIVFLRKIVPGAADDSYGVEVARLAGLPDKVVSRARELLRALESGAPVRTVRVAADDQISITSMENDALRRKLESLAIETMTPIEAMNALFELKKML</sequence>
<dbReference type="PROSITE" id="PS00486">
    <property type="entry name" value="DNA_MISMATCH_REPAIR_2"/>
    <property type="match status" value="1"/>
</dbReference>
<gene>
    <name evidence="7 11" type="primary">mutS</name>
    <name evidence="11" type="ORF">WMO66_12175</name>
</gene>
<dbReference type="Pfam" id="PF00488">
    <property type="entry name" value="MutS_V"/>
    <property type="match status" value="1"/>
</dbReference>
<feature type="binding site" evidence="7">
    <location>
        <begin position="624"/>
        <end position="631"/>
    </location>
    <ligand>
        <name>ATP</name>
        <dbReference type="ChEBI" id="CHEBI:30616"/>
    </ligand>
</feature>
<keyword evidence="5 7" id="KW-0238">DNA-binding</keyword>
<evidence type="ECO:0000256" key="1">
    <source>
        <dbReference type="ARBA" id="ARBA00006271"/>
    </source>
</evidence>
<dbReference type="SUPFAM" id="SSF48334">
    <property type="entry name" value="DNA repair protein MutS, domain III"/>
    <property type="match status" value="1"/>
</dbReference>
<dbReference type="InterPro" id="IPR007861">
    <property type="entry name" value="DNA_mismatch_repair_MutS_clamp"/>
</dbReference>
<dbReference type="SMART" id="SM00534">
    <property type="entry name" value="MUTSac"/>
    <property type="match status" value="1"/>
</dbReference>
<keyword evidence="3 7" id="KW-0227">DNA damage</keyword>
<evidence type="ECO:0000256" key="4">
    <source>
        <dbReference type="ARBA" id="ARBA00022840"/>
    </source>
</evidence>
<evidence type="ECO:0000256" key="5">
    <source>
        <dbReference type="ARBA" id="ARBA00023125"/>
    </source>
</evidence>
<dbReference type="Pfam" id="PF01624">
    <property type="entry name" value="MutS_I"/>
    <property type="match status" value="1"/>
</dbReference>
<evidence type="ECO:0000256" key="9">
    <source>
        <dbReference type="RuleBase" id="RU003756"/>
    </source>
</evidence>
<evidence type="ECO:0000256" key="8">
    <source>
        <dbReference type="NCBIfam" id="TIGR01070"/>
    </source>
</evidence>
<name>A0ABV1G995_9FIRM</name>
<dbReference type="InterPro" id="IPR007696">
    <property type="entry name" value="DNA_mismatch_repair_MutS_core"/>
</dbReference>
<dbReference type="InterPro" id="IPR005748">
    <property type="entry name" value="DNA_mismatch_repair_MutS"/>
</dbReference>
<dbReference type="PANTHER" id="PTHR11361">
    <property type="entry name" value="DNA MISMATCH REPAIR PROTEIN MUTS FAMILY MEMBER"/>
    <property type="match status" value="1"/>
</dbReference>